<dbReference type="InterPro" id="IPR001632">
    <property type="entry name" value="WD40_G-protein_beta-like"/>
</dbReference>
<keyword evidence="2 5" id="KW-0853">WD repeat</keyword>
<accession>X5J5V3</accession>
<dbReference type="PRINTS" id="PR00320">
    <property type="entry name" value="GPROTEINBRPT"/>
</dbReference>
<keyword evidence="4" id="KW-0807">Transducer</keyword>
<dbReference type="InterPro" id="IPR019775">
    <property type="entry name" value="WD40_repeat_CS"/>
</dbReference>
<proteinExistence type="inferred from homology"/>
<name>X5J5V3_SUBDO</name>
<sequence>MADIEQLRQEAENLRRKIRDGRMAVADTTLNEVAADIPAIGRVSLRTRKTLRGHLAKIYAMHWASDSRNLVSASQDGKLIVWDGYTTNKIHAIPLRSSWVMTCAYAPSGSFVACGGLDNICSIYSLKTREGNVRVSKELQGHTGYLSSCRFLDDSRILTSSGDMTCALWDIESGQQITSFTGHTGDVMSLSLGPDLNTFVSGACDSSAKLWDVRSAVCRQTFTGHEGDINAVSYFPNGQAFATGSDDATCRLFDIRADQELMMYSHDMIVCGITSVAFSKSGRLLLAGYDDFNCNVWDTLKGDRVGVLTGHDNRVSCLGVSEDGLAIATGSWDSFLKIWN</sequence>
<evidence type="ECO:0000313" key="6">
    <source>
        <dbReference type="EMBL" id="CCU09389.1"/>
    </source>
</evidence>
<dbReference type="EMBL" id="HF678444">
    <property type="protein sequence ID" value="CCU09389.1"/>
    <property type="molecule type" value="Genomic_DNA"/>
</dbReference>
<organism evidence="6">
    <name type="scientific">Suberites domuncula</name>
    <name type="common">Sponge</name>
    <dbReference type="NCBI Taxonomy" id="55567"/>
    <lineage>
        <taxon>Eukaryota</taxon>
        <taxon>Metazoa</taxon>
        <taxon>Porifera</taxon>
        <taxon>Demospongiae</taxon>
        <taxon>Heteroscleromorpha</taxon>
        <taxon>Suberitida</taxon>
        <taxon>Suberitidae</taxon>
        <taxon>Suberites</taxon>
    </lineage>
</organism>
<evidence type="ECO:0000256" key="3">
    <source>
        <dbReference type="ARBA" id="ARBA00022737"/>
    </source>
</evidence>
<dbReference type="PIRSF" id="PIRSF002394">
    <property type="entry name" value="GN-bd_beta"/>
    <property type="match status" value="1"/>
</dbReference>
<dbReference type="SMART" id="SM00320">
    <property type="entry name" value="WD40"/>
    <property type="match status" value="7"/>
</dbReference>
<dbReference type="Gene3D" id="2.130.10.10">
    <property type="entry name" value="YVTN repeat-like/Quinoprotein amine dehydrogenase"/>
    <property type="match status" value="1"/>
</dbReference>
<feature type="repeat" description="WD" evidence="5">
    <location>
        <begin position="308"/>
        <end position="340"/>
    </location>
</feature>
<comment type="similarity">
    <text evidence="1">Belongs to the WD repeat G protein beta family.</text>
</comment>
<dbReference type="InterPro" id="IPR036322">
    <property type="entry name" value="WD40_repeat_dom_sf"/>
</dbReference>
<feature type="repeat" description="WD" evidence="5">
    <location>
        <begin position="273"/>
        <end position="307"/>
    </location>
</feature>
<evidence type="ECO:0000256" key="4">
    <source>
        <dbReference type="ARBA" id="ARBA00023224"/>
    </source>
</evidence>
<dbReference type="PROSITE" id="PS50294">
    <property type="entry name" value="WD_REPEATS_REGION"/>
    <property type="match status" value="4"/>
</dbReference>
<dbReference type="PANTHER" id="PTHR19850">
    <property type="entry name" value="GUANINE NUCLEOTIDE-BINDING PROTEIN BETA G PROTEIN BETA"/>
    <property type="match status" value="1"/>
</dbReference>
<keyword evidence="3" id="KW-0677">Repeat</keyword>
<protein>
    <submittedName>
        <fullName evidence="6">Transducin beta-like protein</fullName>
    </submittedName>
</protein>
<reference evidence="6" key="2">
    <citation type="submission" date="2014-04" db="EMBL/GenBank/DDBJ databases">
        <title>Cytochrome a new linking molecule between photon transduction and electron transmission.</title>
        <authorList>
            <person name="Mueller W.E.G."/>
        </authorList>
    </citation>
    <scope>NUCLEOTIDE SEQUENCE</scope>
</reference>
<dbReference type="FunFam" id="2.130.10.10:FF:000007">
    <property type="entry name" value="Guanine nucleotide-binding protein G(I)/G(S)/G(T) subunit beta-1"/>
    <property type="match status" value="1"/>
</dbReference>
<dbReference type="InterPro" id="IPR015943">
    <property type="entry name" value="WD40/YVTN_repeat-like_dom_sf"/>
</dbReference>
<dbReference type="InterPro" id="IPR016346">
    <property type="entry name" value="G-protein_beta_1-5"/>
</dbReference>
<reference evidence="6" key="1">
    <citation type="submission" date="2013-02" db="EMBL/GenBank/DDBJ databases">
        <authorList>
            <person name="Mueller W."/>
        </authorList>
    </citation>
    <scope>NUCLEOTIDE SEQUENCE</scope>
</reference>
<gene>
    <name evidence="6" type="primary">tblr</name>
</gene>
<dbReference type="CDD" id="cd00200">
    <property type="entry name" value="WD40"/>
    <property type="match status" value="1"/>
</dbReference>
<dbReference type="InterPro" id="IPR020472">
    <property type="entry name" value="WD40_PAC1"/>
</dbReference>
<dbReference type="PRINTS" id="PR00319">
    <property type="entry name" value="GPROTEINB"/>
</dbReference>
<dbReference type="InterPro" id="IPR001680">
    <property type="entry name" value="WD40_rpt"/>
</dbReference>
<dbReference type="PROSITE" id="PS50082">
    <property type="entry name" value="WD_REPEATS_2"/>
    <property type="match status" value="6"/>
</dbReference>
<dbReference type="Pfam" id="PF25391">
    <property type="entry name" value="WD40_Gbeta"/>
    <property type="match status" value="1"/>
</dbReference>
<dbReference type="AlphaFoldDB" id="X5J5V3"/>
<evidence type="ECO:0000256" key="5">
    <source>
        <dbReference type="PROSITE-ProRule" id="PRU00221"/>
    </source>
</evidence>
<dbReference type="SUPFAM" id="SSF50978">
    <property type="entry name" value="WD40 repeat-like"/>
    <property type="match status" value="1"/>
</dbReference>
<evidence type="ECO:0000256" key="1">
    <source>
        <dbReference type="ARBA" id="ARBA00009768"/>
    </source>
</evidence>
<feature type="repeat" description="WD" evidence="5">
    <location>
        <begin position="139"/>
        <end position="179"/>
    </location>
</feature>
<feature type="repeat" description="WD" evidence="5">
    <location>
        <begin position="222"/>
        <end position="263"/>
    </location>
</feature>
<dbReference type="GO" id="GO:0007165">
    <property type="term" value="P:signal transduction"/>
    <property type="evidence" value="ECO:0007669"/>
    <property type="project" value="UniProtKB-KW"/>
</dbReference>
<feature type="repeat" description="WD" evidence="5">
    <location>
        <begin position="180"/>
        <end position="221"/>
    </location>
</feature>
<dbReference type="PROSITE" id="PS00678">
    <property type="entry name" value="WD_REPEATS_1"/>
    <property type="match status" value="1"/>
</dbReference>
<evidence type="ECO:0000256" key="2">
    <source>
        <dbReference type="ARBA" id="ARBA00022574"/>
    </source>
</evidence>
<feature type="repeat" description="WD" evidence="5">
    <location>
        <begin position="51"/>
        <end position="92"/>
    </location>
</feature>